<dbReference type="InterPro" id="IPR036259">
    <property type="entry name" value="MFS_trans_sf"/>
</dbReference>
<dbReference type="GO" id="GO:0022857">
    <property type="term" value="F:transmembrane transporter activity"/>
    <property type="evidence" value="ECO:0007669"/>
    <property type="project" value="InterPro"/>
</dbReference>
<protein>
    <submittedName>
        <fullName evidence="6">Solute carrier family 22 member 3</fullName>
    </submittedName>
</protein>
<feature type="transmembrane region" description="Helical" evidence="5">
    <location>
        <begin position="93"/>
        <end position="111"/>
    </location>
</feature>
<evidence type="ECO:0000256" key="4">
    <source>
        <dbReference type="ARBA" id="ARBA00023136"/>
    </source>
</evidence>
<reference evidence="6 7" key="1">
    <citation type="journal article" date="2019" name="PLoS Biol.">
        <title>Sex chromosomes control vertical transmission of feminizing Wolbachia symbionts in an isopod.</title>
        <authorList>
            <person name="Becking T."/>
            <person name="Chebbi M.A."/>
            <person name="Giraud I."/>
            <person name="Moumen B."/>
            <person name="Laverre T."/>
            <person name="Caubet Y."/>
            <person name="Peccoud J."/>
            <person name="Gilbert C."/>
            <person name="Cordaux R."/>
        </authorList>
    </citation>
    <scope>NUCLEOTIDE SEQUENCE [LARGE SCALE GENOMIC DNA]</scope>
    <source>
        <strain evidence="6">ANa2</strain>
        <tissue evidence="6">Whole body excluding digestive tract and cuticle</tissue>
    </source>
</reference>
<feature type="transmembrane region" description="Helical" evidence="5">
    <location>
        <begin position="66"/>
        <end position="87"/>
    </location>
</feature>
<dbReference type="InterPro" id="IPR005828">
    <property type="entry name" value="MFS_sugar_transport-like"/>
</dbReference>
<dbReference type="SUPFAM" id="SSF103473">
    <property type="entry name" value="MFS general substrate transporter"/>
    <property type="match status" value="1"/>
</dbReference>
<comment type="subcellular location">
    <subcellularLocation>
        <location evidence="1">Membrane</location>
        <topology evidence="1">Multi-pass membrane protein</topology>
    </subcellularLocation>
</comment>
<feature type="non-terminal residue" evidence="6">
    <location>
        <position position="194"/>
    </location>
</feature>
<evidence type="ECO:0000313" key="7">
    <source>
        <dbReference type="Proteomes" id="UP000326759"/>
    </source>
</evidence>
<evidence type="ECO:0000256" key="2">
    <source>
        <dbReference type="ARBA" id="ARBA00022692"/>
    </source>
</evidence>
<evidence type="ECO:0000256" key="5">
    <source>
        <dbReference type="SAM" id="Phobius"/>
    </source>
</evidence>
<dbReference type="Pfam" id="PF00083">
    <property type="entry name" value="Sugar_tr"/>
    <property type="match status" value="1"/>
</dbReference>
<keyword evidence="3 5" id="KW-1133">Transmembrane helix</keyword>
<evidence type="ECO:0000313" key="6">
    <source>
        <dbReference type="EMBL" id="KAB7506376.1"/>
    </source>
</evidence>
<keyword evidence="7" id="KW-1185">Reference proteome</keyword>
<dbReference type="PANTHER" id="PTHR24064">
    <property type="entry name" value="SOLUTE CARRIER FAMILY 22 MEMBER"/>
    <property type="match status" value="1"/>
</dbReference>
<dbReference type="EMBL" id="SEYY01000849">
    <property type="protein sequence ID" value="KAB7506376.1"/>
    <property type="molecule type" value="Genomic_DNA"/>
</dbReference>
<dbReference type="Proteomes" id="UP000326759">
    <property type="component" value="Unassembled WGS sequence"/>
</dbReference>
<dbReference type="GO" id="GO:0016020">
    <property type="term" value="C:membrane"/>
    <property type="evidence" value="ECO:0007669"/>
    <property type="project" value="UniProtKB-SubCell"/>
</dbReference>
<organism evidence="6 7">
    <name type="scientific">Armadillidium nasatum</name>
    <dbReference type="NCBI Taxonomy" id="96803"/>
    <lineage>
        <taxon>Eukaryota</taxon>
        <taxon>Metazoa</taxon>
        <taxon>Ecdysozoa</taxon>
        <taxon>Arthropoda</taxon>
        <taxon>Crustacea</taxon>
        <taxon>Multicrustacea</taxon>
        <taxon>Malacostraca</taxon>
        <taxon>Eumalacostraca</taxon>
        <taxon>Peracarida</taxon>
        <taxon>Isopoda</taxon>
        <taxon>Oniscidea</taxon>
        <taxon>Crinocheta</taxon>
        <taxon>Armadillidiidae</taxon>
        <taxon>Armadillidium</taxon>
    </lineage>
</organism>
<evidence type="ECO:0000256" key="1">
    <source>
        <dbReference type="ARBA" id="ARBA00004141"/>
    </source>
</evidence>
<dbReference type="Gene3D" id="1.20.1250.20">
    <property type="entry name" value="MFS general substrate transporter like domains"/>
    <property type="match status" value="1"/>
</dbReference>
<gene>
    <name evidence="6" type="ORF">Anas_10116</name>
</gene>
<comment type="caution">
    <text evidence="6">The sequence shown here is derived from an EMBL/GenBank/DDBJ whole genome shotgun (WGS) entry which is preliminary data.</text>
</comment>
<evidence type="ECO:0000256" key="3">
    <source>
        <dbReference type="ARBA" id="ARBA00022989"/>
    </source>
</evidence>
<keyword evidence="2 5" id="KW-0812">Transmembrane</keyword>
<accession>A0A5N5TJP2</accession>
<keyword evidence="4 5" id="KW-0472">Membrane</keyword>
<dbReference type="AlphaFoldDB" id="A0A5N5TJP2"/>
<sequence>MVGSITRIHCFQQLHQRTTGSVRIRGGPYVIVSFPFGWETFSALGPSGLSVTVVEYCGVKSRVIPLLTIMMTYTIASILAPLLAWLIWDWKLILILTTIPNVVILIFYRYLPESPSWMITKKKLEKAAKQLEYVGNVNKSPIEKKELLLKLTNVTSEKSEVSPEDKYDDATSPSLMNILKFPKLRRNIMVVLLI</sequence>
<name>A0A5N5TJP2_9CRUS</name>
<dbReference type="OrthoDB" id="3936150at2759"/>
<proteinExistence type="predicted"/>